<feature type="transmembrane region" description="Helical" evidence="10">
    <location>
        <begin position="146"/>
        <end position="163"/>
    </location>
</feature>
<evidence type="ECO:0000256" key="5">
    <source>
        <dbReference type="ARBA" id="ARBA00022448"/>
    </source>
</evidence>
<evidence type="ECO:0000256" key="9">
    <source>
        <dbReference type="ARBA" id="ARBA00023136"/>
    </source>
</evidence>
<reference evidence="11 12" key="1">
    <citation type="submission" date="2016-08" db="EMBL/GenBank/DDBJ databases">
        <title>Hymenobacter coccineus sp. nov., Hymenobacter lapidarius sp. nov. and Hymenobacter glacialis sp. nov., isolated from Antarctic soil.</title>
        <authorList>
            <person name="Sedlacek I."/>
            <person name="Kralova S."/>
            <person name="Kyrova K."/>
            <person name="Maslanova I."/>
            <person name="Stankova E."/>
            <person name="Vrbovska V."/>
            <person name="Nemec M."/>
            <person name="Bartak M."/>
            <person name="Svec P."/>
            <person name="Busse H.-J."/>
            <person name="Pantucek R."/>
        </authorList>
    </citation>
    <scope>NUCLEOTIDE SEQUENCE [LARGE SCALE GENOMIC DNA]</scope>
    <source>
        <strain evidence="11 12">CCM 8649</strain>
    </source>
</reference>
<dbReference type="Pfam" id="PF04973">
    <property type="entry name" value="NMN_transporter"/>
    <property type="match status" value="1"/>
</dbReference>
<feature type="transmembrane region" description="Helical" evidence="10">
    <location>
        <begin position="68"/>
        <end position="86"/>
    </location>
</feature>
<dbReference type="GO" id="GO:0034257">
    <property type="term" value="F:nicotinamide riboside transmembrane transporter activity"/>
    <property type="evidence" value="ECO:0007669"/>
    <property type="project" value="InterPro"/>
</dbReference>
<dbReference type="PANTHER" id="PTHR36122:SF2">
    <property type="entry name" value="NICOTINAMIDE RIBOSIDE TRANSPORTER PNUC"/>
    <property type="match status" value="1"/>
</dbReference>
<name>A0A1G1TG86_9BACT</name>
<feature type="transmembrane region" description="Helical" evidence="10">
    <location>
        <begin position="20"/>
        <end position="38"/>
    </location>
</feature>
<evidence type="ECO:0000256" key="1">
    <source>
        <dbReference type="ARBA" id="ARBA00002672"/>
    </source>
</evidence>
<accession>A0A1G1TG86</accession>
<evidence type="ECO:0000256" key="10">
    <source>
        <dbReference type="SAM" id="Phobius"/>
    </source>
</evidence>
<dbReference type="NCBIfam" id="TIGR01528">
    <property type="entry name" value="NMN_trans_PnuC"/>
    <property type="match status" value="1"/>
</dbReference>
<feature type="transmembrane region" description="Helical" evidence="10">
    <location>
        <begin position="45"/>
        <end position="62"/>
    </location>
</feature>
<keyword evidence="5" id="KW-0813">Transport</keyword>
<evidence type="ECO:0000256" key="4">
    <source>
        <dbReference type="ARBA" id="ARBA00017522"/>
    </source>
</evidence>
<evidence type="ECO:0000313" key="12">
    <source>
        <dbReference type="Proteomes" id="UP000177506"/>
    </source>
</evidence>
<dbReference type="AlphaFoldDB" id="A0A1G1TG86"/>
<protein>
    <recommendedName>
        <fullName evidence="4">Nicotinamide riboside transporter PnuC</fullName>
    </recommendedName>
</protein>
<evidence type="ECO:0000256" key="7">
    <source>
        <dbReference type="ARBA" id="ARBA00022692"/>
    </source>
</evidence>
<keyword evidence="7 10" id="KW-0812">Transmembrane</keyword>
<dbReference type="RefSeq" id="WP_070744192.1">
    <property type="nucleotide sequence ID" value="NZ_MDZA01000222.1"/>
</dbReference>
<keyword evidence="12" id="KW-1185">Reference proteome</keyword>
<comment type="caution">
    <text evidence="11">The sequence shown here is derived from an EMBL/GenBank/DDBJ whole genome shotgun (WGS) entry which is preliminary data.</text>
</comment>
<dbReference type="InterPro" id="IPR006419">
    <property type="entry name" value="NMN_transpt_PnuC"/>
</dbReference>
<comment type="subcellular location">
    <subcellularLocation>
        <location evidence="2">Cell membrane</location>
        <topology evidence="2">Multi-pass membrane protein</topology>
    </subcellularLocation>
</comment>
<feature type="transmembrane region" description="Helical" evidence="10">
    <location>
        <begin position="107"/>
        <end position="126"/>
    </location>
</feature>
<sequence>MPDFLRVETIFFTVLGYPMSYLEFFGVLTGAVAVWLSARANVWSWPLSLVGIVLSFFLFFQVQLYPDTFLQVFFFVTSLIGWWQWTHPAPREADQKEELRITYTPRPVLLLGSIGALVATALLGALAQRLHQWVPLVFSKPSAFPYLDSFTTVLSIAATFLLMRKKVESWYVWLLADVVLTYVYFLKGIKFVGIEYAVFCAVAAYGAYHWTREFRGYANELPAA</sequence>
<feature type="transmembrane region" description="Helical" evidence="10">
    <location>
        <begin position="170"/>
        <end position="185"/>
    </location>
</feature>
<keyword evidence="8 10" id="KW-1133">Transmembrane helix</keyword>
<keyword evidence="6" id="KW-1003">Cell membrane</keyword>
<evidence type="ECO:0000313" key="11">
    <source>
        <dbReference type="EMBL" id="OGX89886.1"/>
    </source>
</evidence>
<comment type="function">
    <text evidence="1">Required for nicotinamide riboside transport across the inner membrane.</text>
</comment>
<organism evidence="11 12">
    <name type="scientific">Hymenobacter coccineus</name>
    <dbReference type="NCBI Taxonomy" id="1908235"/>
    <lineage>
        <taxon>Bacteria</taxon>
        <taxon>Pseudomonadati</taxon>
        <taxon>Bacteroidota</taxon>
        <taxon>Cytophagia</taxon>
        <taxon>Cytophagales</taxon>
        <taxon>Hymenobacteraceae</taxon>
        <taxon>Hymenobacter</taxon>
    </lineage>
</organism>
<proteinExistence type="inferred from homology"/>
<evidence type="ECO:0000256" key="3">
    <source>
        <dbReference type="ARBA" id="ARBA00006669"/>
    </source>
</evidence>
<evidence type="ECO:0000256" key="6">
    <source>
        <dbReference type="ARBA" id="ARBA00022475"/>
    </source>
</evidence>
<dbReference type="OrthoDB" id="9791248at2"/>
<evidence type="ECO:0000256" key="2">
    <source>
        <dbReference type="ARBA" id="ARBA00004651"/>
    </source>
</evidence>
<comment type="similarity">
    <text evidence="3">Belongs to the nicotinamide ribonucleoside (NR) uptake permease (TC 4.B.1) family.</text>
</comment>
<keyword evidence="9 10" id="KW-0472">Membrane</keyword>
<gene>
    <name evidence="11" type="ORF">BEN49_00890</name>
</gene>
<feature type="transmembrane region" description="Helical" evidence="10">
    <location>
        <begin position="191"/>
        <end position="208"/>
    </location>
</feature>
<dbReference type="Proteomes" id="UP000177506">
    <property type="component" value="Unassembled WGS sequence"/>
</dbReference>
<dbReference type="GO" id="GO:0005886">
    <property type="term" value="C:plasma membrane"/>
    <property type="evidence" value="ECO:0007669"/>
    <property type="project" value="UniProtKB-SubCell"/>
</dbReference>
<evidence type="ECO:0000256" key="8">
    <source>
        <dbReference type="ARBA" id="ARBA00022989"/>
    </source>
</evidence>
<dbReference type="PANTHER" id="PTHR36122">
    <property type="entry name" value="NICOTINAMIDE RIBOSIDE TRANSPORTER PNUC"/>
    <property type="match status" value="1"/>
</dbReference>
<dbReference type="EMBL" id="MDZA01000222">
    <property type="protein sequence ID" value="OGX89886.1"/>
    <property type="molecule type" value="Genomic_DNA"/>
</dbReference>